<organism evidence="2 3">
    <name type="scientific">Spiroplasma floricola 23-6</name>
    <dbReference type="NCBI Taxonomy" id="1336749"/>
    <lineage>
        <taxon>Bacteria</taxon>
        <taxon>Bacillati</taxon>
        <taxon>Mycoplasmatota</taxon>
        <taxon>Mollicutes</taxon>
        <taxon>Entomoplasmatales</taxon>
        <taxon>Spiroplasmataceae</taxon>
        <taxon>Spiroplasma</taxon>
    </lineage>
</organism>
<dbReference type="OrthoDB" id="389082at2"/>
<feature type="transmembrane region" description="Helical" evidence="1">
    <location>
        <begin position="29"/>
        <end position="55"/>
    </location>
</feature>
<keyword evidence="3" id="KW-1185">Reference proteome</keyword>
<reference evidence="2 3" key="1">
    <citation type="submission" date="2017-12" db="EMBL/GenBank/DDBJ databases">
        <title>Complete genome sequence of Spiroplasma floricola 23-6 (ATCC 29989).</title>
        <authorList>
            <person name="Tsai Y.-M."/>
            <person name="Wu P.-S."/>
            <person name="Lo W.-S."/>
            <person name="Kuo C.-H."/>
        </authorList>
    </citation>
    <scope>NUCLEOTIDE SEQUENCE [LARGE SCALE GENOMIC DNA]</scope>
    <source>
        <strain evidence="2 3">23-6</strain>
    </source>
</reference>
<dbReference type="Proteomes" id="UP000231823">
    <property type="component" value="Chromosome"/>
</dbReference>
<name>A0A2K8SEA8_9MOLU</name>
<protein>
    <submittedName>
        <fullName evidence="2">Uncharacterized protein</fullName>
    </submittedName>
</protein>
<keyword evidence="1" id="KW-0812">Transmembrane</keyword>
<feature type="transmembrane region" description="Helical" evidence="1">
    <location>
        <begin position="147"/>
        <end position="165"/>
    </location>
</feature>
<gene>
    <name evidence="2" type="ORF">SFLOR_v1c06250</name>
</gene>
<sequence>MKKNHNKQNSGNLLKKHNKIISKFFRTNYFGLITFLIDQTIFGTTLVLFILNLVLKSQINWISYSIVGGSIYLLLKFTYTNWFAKNKFFKCIDVFDYTIKLENNNFRAKRAIEFIPIWFWIYIICVNFTTVIFINYELNNVLSNTPIMKAIVTSMLNVLLIPSFLNSFQKLAQSNVEIESNYKNLIKTQYFSNQSLFEDAKFSDYYLNVKFSKNDLTSKNGLFIFTNKKDLNESEILEIKKVNEKILQIYKKNWENYYDLLDSSSVLEFSKGSIRNLFWIERIYDHIFLDFFNI</sequence>
<proteinExistence type="predicted"/>
<feature type="transmembrane region" description="Helical" evidence="1">
    <location>
        <begin position="117"/>
        <end position="135"/>
    </location>
</feature>
<evidence type="ECO:0000256" key="1">
    <source>
        <dbReference type="SAM" id="Phobius"/>
    </source>
</evidence>
<dbReference type="EMBL" id="CP025057">
    <property type="protein sequence ID" value="AUB31675.1"/>
    <property type="molecule type" value="Genomic_DNA"/>
</dbReference>
<dbReference type="AlphaFoldDB" id="A0A2K8SEA8"/>
<keyword evidence="1" id="KW-0472">Membrane</keyword>
<evidence type="ECO:0000313" key="3">
    <source>
        <dbReference type="Proteomes" id="UP000231823"/>
    </source>
</evidence>
<evidence type="ECO:0000313" key="2">
    <source>
        <dbReference type="EMBL" id="AUB31675.1"/>
    </source>
</evidence>
<keyword evidence="1" id="KW-1133">Transmembrane helix</keyword>
<feature type="transmembrane region" description="Helical" evidence="1">
    <location>
        <begin position="61"/>
        <end position="79"/>
    </location>
</feature>
<accession>A0A2K8SEA8</accession>
<dbReference type="RefSeq" id="WP_100916653.1">
    <property type="nucleotide sequence ID" value="NZ_CP025057.1"/>
</dbReference>
<dbReference type="KEGG" id="sfz:SFLOR_v1c06250"/>